<dbReference type="UniPathway" id="UPA00219"/>
<keyword evidence="4 6" id="KW-0573">Peptidoglycan synthesis</keyword>
<dbReference type="GO" id="GO:0016740">
    <property type="term" value="F:transferase activity"/>
    <property type="evidence" value="ECO:0007669"/>
    <property type="project" value="UniProtKB-KW"/>
</dbReference>
<gene>
    <name evidence="10" type="ORF">G1C97_1724</name>
</gene>
<dbReference type="InterPro" id="IPR050979">
    <property type="entry name" value="LD-transpeptidase"/>
</dbReference>
<organism evidence="10 11">
    <name type="scientific">Bifidobacterium olomucense</name>
    <dbReference type="NCBI Taxonomy" id="2675324"/>
    <lineage>
        <taxon>Bacteria</taxon>
        <taxon>Bacillati</taxon>
        <taxon>Actinomycetota</taxon>
        <taxon>Actinomycetes</taxon>
        <taxon>Bifidobacteriales</taxon>
        <taxon>Bifidobacteriaceae</taxon>
        <taxon>Bifidobacterium</taxon>
    </lineage>
</organism>
<dbReference type="GO" id="GO:0008360">
    <property type="term" value="P:regulation of cell shape"/>
    <property type="evidence" value="ECO:0007669"/>
    <property type="project" value="UniProtKB-UniRule"/>
</dbReference>
<dbReference type="Gene3D" id="2.40.440.10">
    <property type="entry name" value="L,D-transpeptidase catalytic domain-like"/>
    <property type="match status" value="1"/>
</dbReference>
<feature type="active site" description="Proton donor/acceptor" evidence="6">
    <location>
        <position position="499"/>
    </location>
</feature>
<keyword evidence="8" id="KW-0472">Membrane</keyword>
<evidence type="ECO:0000313" key="11">
    <source>
        <dbReference type="Proteomes" id="UP000543419"/>
    </source>
</evidence>
<dbReference type="RefSeq" id="WP_169241425.1">
    <property type="nucleotide sequence ID" value="NZ_JAAIIG010000007.1"/>
</dbReference>
<sequence>MASETTSFSFPDDLPDNQETAVIKPIQADGMSAIADAVFTGASGIADANAKDAPYVGAHAARRGKGRSSGVKVGVITAAAIFALLLASLVTYFFVGRWYFQDKAAPGVYLGNVSVTGQTREELKDTVAKQMKSTSVTFSANGKTVTASLKDLGVSVDENKTVDSLLNAKTGDVAKLNVFNRAHVALVATTNNDTAEQFATNSLVDEAERAQNTSLSYNRESGQFDVVEGKDGQEPNPSTVKSAVEQAIAAPGETHAVSAKLVTAQNPVDDASAQQAQADANAKLALNLTVDNGVNRSVTIPAETIASFITTNIDKKTGAMSLAINRDAITQYVSSEAVTKELTVSKVTRETYITPKSEGGVEIGADKTLGVDGITVTGPGNAPDQLAGAIESNQSSDSTVAVKDDPYDVKQVEVPHNFDVANGDKWVHVDLTNQTATAYQGTTPVKTFLIASGLPTPDRISDTGTFYVYLKYEQQTMTGPGYSQPTPWISYYNGGEALHAVPPYMWGDHPIYVQQGIPGSHGCINMQIADAKWMYDWAVIGTRVVVDGTTPTSGQPLRAAGADATNWQGA</sequence>
<dbReference type="CDD" id="cd16913">
    <property type="entry name" value="YkuD_like"/>
    <property type="match status" value="1"/>
</dbReference>
<dbReference type="InterPro" id="IPR038063">
    <property type="entry name" value="Transpep_catalytic_dom"/>
</dbReference>
<evidence type="ECO:0000256" key="4">
    <source>
        <dbReference type="ARBA" id="ARBA00022984"/>
    </source>
</evidence>
<evidence type="ECO:0000256" key="1">
    <source>
        <dbReference type="ARBA" id="ARBA00004752"/>
    </source>
</evidence>
<dbReference type="InterPro" id="IPR005490">
    <property type="entry name" value="LD_TPept_cat_dom"/>
</dbReference>
<keyword evidence="5 6" id="KW-0961">Cell wall biogenesis/degradation</keyword>
<feature type="active site" description="Nucleophile" evidence="6">
    <location>
        <position position="523"/>
    </location>
</feature>
<name>A0A7Y0EYJ7_9BIFI</name>
<protein>
    <submittedName>
        <fullName evidence="10">Peptidase</fullName>
    </submittedName>
</protein>
<evidence type="ECO:0000313" key="10">
    <source>
        <dbReference type="EMBL" id="NMM98766.1"/>
    </source>
</evidence>
<feature type="region of interest" description="Disordered" evidence="7">
    <location>
        <begin position="550"/>
        <end position="570"/>
    </location>
</feature>
<keyword evidence="11" id="KW-1185">Reference proteome</keyword>
<dbReference type="Proteomes" id="UP000543419">
    <property type="component" value="Unassembled WGS sequence"/>
</dbReference>
<dbReference type="GO" id="GO:0018104">
    <property type="term" value="P:peptidoglycan-protein cross-linking"/>
    <property type="evidence" value="ECO:0007669"/>
    <property type="project" value="TreeGrafter"/>
</dbReference>
<evidence type="ECO:0000256" key="3">
    <source>
        <dbReference type="ARBA" id="ARBA00022960"/>
    </source>
</evidence>
<dbReference type="GO" id="GO:0005576">
    <property type="term" value="C:extracellular region"/>
    <property type="evidence" value="ECO:0007669"/>
    <property type="project" value="TreeGrafter"/>
</dbReference>
<comment type="pathway">
    <text evidence="1 6">Cell wall biogenesis; peptidoglycan biosynthesis.</text>
</comment>
<evidence type="ECO:0000256" key="6">
    <source>
        <dbReference type="PROSITE-ProRule" id="PRU01373"/>
    </source>
</evidence>
<dbReference type="PROSITE" id="PS52029">
    <property type="entry name" value="LD_TPASE"/>
    <property type="match status" value="1"/>
</dbReference>
<comment type="caution">
    <text evidence="10">The sequence shown here is derived from an EMBL/GenBank/DDBJ whole genome shotgun (WGS) entry which is preliminary data.</text>
</comment>
<proteinExistence type="predicted"/>
<evidence type="ECO:0000256" key="7">
    <source>
        <dbReference type="SAM" id="MobiDB-lite"/>
    </source>
</evidence>
<dbReference type="SUPFAM" id="SSF141523">
    <property type="entry name" value="L,D-transpeptidase catalytic domain-like"/>
    <property type="match status" value="1"/>
</dbReference>
<keyword evidence="3 6" id="KW-0133">Cell shape</keyword>
<evidence type="ECO:0000256" key="8">
    <source>
        <dbReference type="SAM" id="Phobius"/>
    </source>
</evidence>
<evidence type="ECO:0000256" key="2">
    <source>
        <dbReference type="ARBA" id="ARBA00022679"/>
    </source>
</evidence>
<dbReference type="EMBL" id="JAAIIG010000007">
    <property type="protein sequence ID" value="NMM98766.1"/>
    <property type="molecule type" value="Genomic_DNA"/>
</dbReference>
<dbReference type="AlphaFoldDB" id="A0A7Y0EYJ7"/>
<dbReference type="Pfam" id="PF03734">
    <property type="entry name" value="YkuD"/>
    <property type="match status" value="1"/>
</dbReference>
<dbReference type="GO" id="GO:0071555">
    <property type="term" value="P:cell wall organization"/>
    <property type="evidence" value="ECO:0007669"/>
    <property type="project" value="UniProtKB-UniRule"/>
</dbReference>
<keyword evidence="2" id="KW-0808">Transferase</keyword>
<dbReference type="PANTHER" id="PTHR30582">
    <property type="entry name" value="L,D-TRANSPEPTIDASE"/>
    <property type="match status" value="1"/>
</dbReference>
<dbReference type="GO" id="GO:0071972">
    <property type="term" value="F:peptidoglycan L,D-transpeptidase activity"/>
    <property type="evidence" value="ECO:0007669"/>
    <property type="project" value="TreeGrafter"/>
</dbReference>
<feature type="domain" description="L,D-TPase catalytic" evidence="9">
    <location>
        <begin position="425"/>
        <end position="547"/>
    </location>
</feature>
<feature type="transmembrane region" description="Helical" evidence="8">
    <location>
        <begin position="73"/>
        <end position="95"/>
    </location>
</feature>
<keyword evidence="8" id="KW-1133">Transmembrane helix</keyword>
<dbReference type="PANTHER" id="PTHR30582:SF2">
    <property type="entry name" value="L,D-TRANSPEPTIDASE YCIB-RELATED"/>
    <property type="match status" value="1"/>
</dbReference>
<accession>A0A7Y0EYJ7</accession>
<reference evidence="10 11" key="1">
    <citation type="submission" date="2020-02" db="EMBL/GenBank/DDBJ databases">
        <title>Characterization of phylogenetic diversity of novel bifidobacterial species isolated in Czech ZOOs.</title>
        <authorList>
            <person name="Lugli G.A."/>
            <person name="Vera N.B."/>
            <person name="Ventura M."/>
        </authorList>
    </citation>
    <scope>NUCLEOTIDE SEQUENCE [LARGE SCALE GENOMIC DNA]</scope>
    <source>
        <strain evidence="10 11">DSM 109959</strain>
    </source>
</reference>
<evidence type="ECO:0000256" key="5">
    <source>
        <dbReference type="ARBA" id="ARBA00023316"/>
    </source>
</evidence>
<keyword evidence="8" id="KW-0812">Transmembrane</keyword>
<evidence type="ECO:0000259" key="9">
    <source>
        <dbReference type="PROSITE" id="PS52029"/>
    </source>
</evidence>